<dbReference type="Proteomes" id="UP000703661">
    <property type="component" value="Unassembled WGS sequence"/>
</dbReference>
<feature type="compositionally biased region" description="Polar residues" evidence="7">
    <location>
        <begin position="152"/>
        <end position="167"/>
    </location>
</feature>
<keyword evidence="6 8" id="KW-0472">Membrane</keyword>
<feature type="non-terminal residue" evidence="11">
    <location>
        <position position="330"/>
    </location>
</feature>
<dbReference type="GO" id="GO:0016853">
    <property type="term" value="F:isomerase activity"/>
    <property type="evidence" value="ECO:0007669"/>
    <property type="project" value="UniProtKB-KW"/>
</dbReference>
<dbReference type="Pfam" id="PF03351">
    <property type="entry name" value="DOMON"/>
    <property type="match status" value="1"/>
</dbReference>
<dbReference type="SMART" id="SM00665">
    <property type="entry name" value="B561"/>
    <property type="match status" value="1"/>
</dbReference>
<dbReference type="Gene3D" id="2.60.40.1210">
    <property type="entry name" value="Cellobiose dehydrogenase, cytochrome domain"/>
    <property type="match status" value="1"/>
</dbReference>
<feature type="transmembrane region" description="Helical" evidence="8">
    <location>
        <begin position="236"/>
        <end position="256"/>
    </location>
</feature>
<dbReference type="SUPFAM" id="SSF49344">
    <property type="entry name" value="CBD9-like"/>
    <property type="match status" value="1"/>
</dbReference>
<evidence type="ECO:0000256" key="5">
    <source>
        <dbReference type="ARBA" id="ARBA00022989"/>
    </source>
</evidence>
<evidence type="ECO:0000256" key="7">
    <source>
        <dbReference type="SAM" id="MobiDB-lite"/>
    </source>
</evidence>
<dbReference type="InterPro" id="IPR006593">
    <property type="entry name" value="Cyt_b561/ferric_Rdtase_TM"/>
</dbReference>
<evidence type="ECO:0000256" key="2">
    <source>
        <dbReference type="ARBA" id="ARBA00022448"/>
    </source>
</evidence>
<dbReference type="InterPro" id="IPR005018">
    <property type="entry name" value="DOMON_domain"/>
</dbReference>
<dbReference type="GO" id="GO:0016020">
    <property type="term" value="C:membrane"/>
    <property type="evidence" value="ECO:0007669"/>
    <property type="project" value="UniProtKB-SubCell"/>
</dbReference>
<evidence type="ECO:0000259" key="10">
    <source>
        <dbReference type="PROSITE" id="PS50939"/>
    </source>
</evidence>
<dbReference type="PANTHER" id="PTHR47797:SF3">
    <property type="entry name" value="CYTOCHROME B561 DOMAIN-CONTAINING PROTEIN"/>
    <property type="match status" value="1"/>
</dbReference>
<evidence type="ECO:0000256" key="6">
    <source>
        <dbReference type="ARBA" id="ARBA00023136"/>
    </source>
</evidence>
<keyword evidence="3 8" id="KW-0812">Transmembrane</keyword>
<evidence type="ECO:0000256" key="1">
    <source>
        <dbReference type="ARBA" id="ARBA00004370"/>
    </source>
</evidence>
<reference evidence="11" key="1">
    <citation type="journal article" date="2020" name="Fungal Divers.">
        <title>Resolving the Mortierellaceae phylogeny through synthesis of multi-gene phylogenetics and phylogenomics.</title>
        <authorList>
            <person name="Vandepol N."/>
            <person name="Liber J."/>
            <person name="Desiro A."/>
            <person name="Na H."/>
            <person name="Kennedy M."/>
            <person name="Barry K."/>
            <person name="Grigoriev I.V."/>
            <person name="Miller A.N."/>
            <person name="O'Donnell K."/>
            <person name="Stajich J.E."/>
            <person name="Bonito G."/>
        </authorList>
    </citation>
    <scope>NUCLEOTIDE SEQUENCE</scope>
    <source>
        <strain evidence="11">NRRL 2769</strain>
    </source>
</reference>
<gene>
    <name evidence="11" type="primary">MRI1_1</name>
    <name evidence="11" type="ORF">BGZ80_000416</name>
</gene>
<dbReference type="SMART" id="SM00664">
    <property type="entry name" value="DoH"/>
    <property type="match status" value="1"/>
</dbReference>
<dbReference type="AlphaFoldDB" id="A0A9P6MTA2"/>
<feature type="transmembrane region" description="Helical" evidence="8">
    <location>
        <begin position="202"/>
        <end position="224"/>
    </location>
</feature>
<feature type="transmembrane region" description="Helical" evidence="8">
    <location>
        <begin position="271"/>
        <end position="292"/>
    </location>
</feature>
<evidence type="ECO:0000313" key="11">
    <source>
        <dbReference type="EMBL" id="KAG0011800.1"/>
    </source>
</evidence>
<comment type="caution">
    <text evidence="11">The sequence shown here is derived from an EMBL/GenBank/DDBJ whole genome shotgun (WGS) entry which is preliminary data.</text>
</comment>
<evidence type="ECO:0000256" key="4">
    <source>
        <dbReference type="ARBA" id="ARBA00022982"/>
    </source>
</evidence>
<name>A0A9P6MTA2_9FUNG</name>
<dbReference type="Gene3D" id="1.20.120.1770">
    <property type="match status" value="1"/>
</dbReference>
<dbReference type="PROSITE" id="PS50939">
    <property type="entry name" value="CYTOCHROME_B561"/>
    <property type="match status" value="1"/>
</dbReference>
<dbReference type="PANTHER" id="PTHR47797">
    <property type="entry name" value="DEHYDROGENASE, PUTATIVE (AFU_ORTHOLOGUE AFUA_8G05805)-RELATED"/>
    <property type="match status" value="1"/>
</dbReference>
<keyword evidence="2" id="KW-0813">Transport</keyword>
<keyword evidence="12" id="KW-1185">Reference proteome</keyword>
<evidence type="ECO:0000313" key="12">
    <source>
        <dbReference type="Proteomes" id="UP000703661"/>
    </source>
</evidence>
<dbReference type="EMBL" id="JAAAID010001085">
    <property type="protein sequence ID" value="KAG0011800.1"/>
    <property type="molecule type" value="Genomic_DNA"/>
</dbReference>
<feature type="region of interest" description="Disordered" evidence="7">
    <location>
        <begin position="152"/>
        <end position="177"/>
    </location>
</feature>
<accession>A0A9P6MTA2</accession>
<feature type="domain" description="DOMON" evidence="9">
    <location>
        <begin position="1"/>
        <end position="121"/>
    </location>
</feature>
<feature type="domain" description="Cytochrome b561" evidence="10">
    <location>
        <begin position="161"/>
        <end position="330"/>
    </location>
</feature>
<dbReference type="CDD" id="cd08760">
    <property type="entry name" value="Cyt_b561_FRRS1_like"/>
    <property type="match status" value="1"/>
</dbReference>
<keyword evidence="4" id="KW-0249">Electron transport</keyword>
<protein>
    <submittedName>
        <fullName evidence="11">S-methyl-5-thioribose-1-phosphate isomerase</fullName>
    </submittedName>
</protein>
<sequence length="330" mass="34953">MCISATIYSKQPDAIEFSLSSKIAVGWLGLGMGGISNGMKGNDLALCWPNATGNGALISQRSNPTTNGNPTPLASVAFTVQQAKSGLSKTNFICTFSRPLNLSVAPLASTAPSVNVIYAVGLQAVKAVTNGNPQQAVIQQHTYTGHGTLTIQRKAGSSSDPNNTISISPGAGASNGTGSGDNGLNSVLAQEMLYARLVKVHASLMSIAFLLLFPTGAIIVRFFSHLDHVFKFHRPIQVTGFLFVISGIGCILGAVYNTPDGPPEITETSHSLLGLIIFIALILQICYGIYIYHAYNPSVDVQKTAHQVLTWIHRGWGYSVLITGLVQIKL</sequence>
<keyword evidence="11" id="KW-0413">Isomerase</keyword>
<keyword evidence="5 8" id="KW-1133">Transmembrane helix</keyword>
<comment type="subcellular location">
    <subcellularLocation>
        <location evidence="1">Membrane</location>
    </subcellularLocation>
</comment>
<dbReference type="PROSITE" id="PS50836">
    <property type="entry name" value="DOMON"/>
    <property type="match status" value="1"/>
</dbReference>
<evidence type="ECO:0000259" key="9">
    <source>
        <dbReference type="PROSITE" id="PS50836"/>
    </source>
</evidence>
<dbReference type="Pfam" id="PF03188">
    <property type="entry name" value="Cytochrom_B561"/>
    <property type="match status" value="1"/>
</dbReference>
<proteinExistence type="predicted"/>
<evidence type="ECO:0000256" key="8">
    <source>
        <dbReference type="SAM" id="Phobius"/>
    </source>
</evidence>
<evidence type="ECO:0000256" key="3">
    <source>
        <dbReference type="ARBA" id="ARBA00022692"/>
    </source>
</evidence>
<organism evidence="11 12">
    <name type="scientific">Entomortierella chlamydospora</name>
    <dbReference type="NCBI Taxonomy" id="101097"/>
    <lineage>
        <taxon>Eukaryota</taxon>
        <taxon>Fungi</taxon>
        <taxon>Fungi incertae sedis</taxon>
        <taxon>Mucoromycota</taxon>
        <taxon>Mortierellomycotina</taxon>
        <taxon>Mortierellomycetes</taxon>
        <taxon>Mortierellales</taxon>
        <taxon>Mortierellaceae</taxon>
        <taxon>Entomortierella</taxon>
    </lineage>
</organism>